<evidence type="ECO:0000313" key="2">
    <source>
        <dbReference type="EMBL" id="KAL0287141.1"/>
    </source>
</evidence>
<reference evidence="2" key="2">
    <citation type="journal article" date="2024" name="Plant">
        <title>Genomic evolution and insights into agronomic trait innovations of Sesamum species.</title>
        <authorList>
            <person name="Miao H."/>
            <person name="Wang L."/>
            <person name="Qu L."/>
            <person name="Liu H."/>
            <person name="Sun Y."/>
            <person name="Le M."/>
            <person name="Wang Q."/>
            <person name="Wei S."/>
            <person name="Zheng Y."/>
            <person name="Lin W."/>
            <person name="Duan Y."/>
            <person name="Cao H."/>
            <person name="Xiong S."/>
            <person name="Wang X."/>
            <person name="Wei L."/>
            <person name="Li C."/>
            <person name="Ma Q."/>
            <person name="Ju M."/>
            <person name="Zhao R."/>
            <person name="Li G."/>
            <person name="Mu C."/>
            <person name="Tian Q."/>
            <person name="Mei H."/>
            <person name="Zhang T."/>
            <person name="Gao T."/>
            <person name="Zhang H."/>
        </authorList>
    </citation>
    <scope>NUCLEOTIDE SEQUENCE</scope>
    <source>
        <strain evidence="2">KEN8</strain>
    </source>
</reference>
<sequence length="730" mass="84349">MRGYFTPGATKGRNRSLFVQGWTERMRWPVERFFSREPSFGNGCWKIKQLEEKSNRTRVAAITAASQHRVSMTRQELEELQERPLVDAIRTPSLLLKKLRAISFDAINEILSVLEPKMSPEINGSLVLPFTPDEVQQALQQMYPYKSLIPDRLHNPLIQLTSFSFRNVTNRRRAKFSLRAAILWTINDLPAYGIVSGTLLNIDGKTKDTITARFDLQVLGIRNQLLPKLIENSYFVPPAYFTLSTAEKRKMCSFLASVKYLDGYATSLSERVNHMDYRVIALERGLGSDDMSDQAQVQVDPQEQSTKITNSEQFDATSNVTSSKKGRGITKGISVEKKRRKMEKLDAIVHPRRRRVVNDNAKNFNTEACVVLKQHAPLQYAHWKDIPIDSKKKMWLTMKYRSYRHKLHVFYLSNNDKEEILHKPPNGVSEEDWKKLIDYFESDGFQEDITRLQSQTSETGQEPIIEDEAFIKVLGPEKSSRLRGCGDGLKPPSKRGERINDELIKENEELRRQVEEDRECLESLQKDNKEMYKRLQMLESQVNNQEVRVHSQVQAIIKSQLPTIIRNLGIFGQIHQPANPKRGLRSPYLFLFSTELFSHLVQYEETRGALQRVAVSKNVPWVSHLLFANDTPIFAKETVEVLCIQGLLQRFEEVLGLAINWQKSHYLQQECGLRCRSKSVIFEHIKVRVWNKMQQWRISFLSQSVRSVLLKAVIQAIPSYVMSVFCIRDS</sequence>
<protein>
    <recommendedName>
        <fullName evidence="3">Reverse transcriptase domain-containing protein</fullName>
    </recommendedName>
</protein>
<gene>
    <name evidence="2" type="ORF">Scaly_2773300</name>
</gene>
<dbReference type="PANTHER" id="PTHR33499:SF43">
    <property type="entry name" value="TRANSPOSASE, PTTA_EN_SPM, PLANT"/>
    <property type="match status" value="1"/>
</dbReference>
<feature type="coiled-coil region" evidence="1">
    <location>
        <begin position="493"/>
        <end position="548"/>
    </location>
</feature>
<accession>A0AAW2IYT9</accession>
<reference evidence="2" key="1">
    <citation type="submission" date="2020-06" db="EMBL/GenBank/DDBJ databases">
        <authorList>
            <person name="Li T."/>
            <person name="Hu X."/>
            <person name="Zhang T."/>
            <person name="Song X."/>
            <person name="Zhang H."/>
            <person name="Dai N."/>
            <person name="Sheng W."/>
            <person name="Hou X."/>
            <person name="Wei L."/>
        </authorList>
    </citation>
    <scope>NUCLEOTIDE SEQUENCE</scope>
    <source>
        <strain evidence="2">KEN8</strain>
        <tissue evidence="2">Leaf</tissue>
    </source>
</reference>
<dbReference type="PANTHER" id="PTHR33499">
    <property type="entry name" value="OS12G0282400 PROTEIN-RELATED"/>
    <property type="match status" value="1"/>
</dbReference>
<evidence type="ECO:0008006" key="3">
    <source>
        <dbReference type="Google" id="ProtNLM"/>
    </source>
</evidence>
<name>A0AAW2IYT9_9LAMI</name>
<comment type="caution">
    <text evidence="2">The sequence shown here is derived from an EMBL/GenBank/DDBJ whole genome shotgun (WGS) entry which is preliminary data.</text>
</comment>
<dbReference type="EMBL" id="JACGWM010001835">
    <property type="protein sequence ID" value="KAL0287141.1"/>
    <property type="molecule type" value="Genomic_DNA"/>
</dbReference>
<keyword evidence="1" id="KW-0175">Coiled coil</keyword>
<proteinExistence type="predicted"/>
<evidence type="ECO:0000256" key="1">
    <source>
        <dbReference type="SAM" id="Coils"/>
    </source>
</evidence>
<dbReference type="AlphaFoldDB" id="A0AAW2IYT9"/>
<organism evidence="2">
    <name type="scientific">Sesamum calycinum</name>
    <dbReference type="NCBI Taxonomy" id="2727403"/>
    <lineage>
        <taxon>Eukaryota</taxon>
        <taxon>Viridiplantae</taxon>
        <taxon>Streptophyta</taxon>
        <taxon>Embryophyta</taxon>
        <taxon>Tracheophyta</taxon>
        <taxon>Spermatophyta</taxon>
        <taxon>Magnoliopsida</taxon>
        <taxon>eudicotyledons</taxon>
        <taxon>Gunneridae</taxon>
        <taxon>Pentapetalae</taxon>
        <taxon>asterids</taxon>
        <taxon>lamiids</taxon>
        <taxon>Lamiales</taxon>
        <taxon>Pedaliaceae</taxon>
        <taxon>Sesamum</taxon>
    </lineage>
</organism>